<dbReference type="PANTHER" id="PTHR31836">
    <property type="match status" value="1"/>
</dbReference>
<dbReference type="Pfam" id="PF00967">
    <property type="entry name" value="Barwin"/>
    <property type="match status" value="1"/>
</dbReference>
<evidence type="ECO:0000256" key="3">
    <source>
        <dbReference type="SAM" id="SignalP"/>
    </source>
</evidence>
<dbReference type="InterPro" id="IPR036749">
    <property type="entry name" value="Expansin_CBD_sf"/>
</dbReference>
<proteinExistence type="predicted"/>
<keyword evidence="1 3" id="KW-0732">Signal</keyword>
<dbReference type="InterPro" id="IPR036908">
    <property type="entry name" value="RlpA-like_sf"/>
</dbReference>
<gene>
    <name evidence="5" type="ORF">UCRPC4_g03501</name>
</gene>
<evidence type="ECO:0000259" key="4">
    <source>
        <dbReference type="PROSITE" id="PS50842"/>
    </source>
</evidence>
<dbReference type="InterPro" id="IPR001153">
    <property type="entry name" value="Barwin_dom"/>
</dbReference>
<feature type="domain" description="Expansin-like EG45" evidence="4">
    <location>
        <begin position="225"/>
        <end position="312"/>
    </location>
</feature>
<protein>
    <submittedName>
        <fullName evidence="5">Putative extracellular cellulase allergen asp f7</fullName>
    </submittedName>
</protein>
<dbReference type="SUPFAM" id="SSF50685">
    <property type="entry name" value="Barwin-like endoglucanases"/>
    <property type="match status" value="1"/>
</dbReference>
<evidence type="ECO:0000313" key="5">
    <source>
        <dbReference type="EMBL" id="KKY21734.1"/>
    </source>
</evidence>
<dbReference type="Gene3D" id="2.40.40.10">
    <property type="entry name" value="RlpA-like domain"/>
    <property type="match status" value="1"/>
</dbReference>
<dbReference type="InterPro" id="IPR049818">
    <property type="entry name" value="Expansin_EXLX1-like"/>
</dbReference>
<organism evidence="5 6">
    <name type="scientific">Phaeomoniella chlamydospora</name>
    <name type="common">Phaeoacremonium chlamydosporum</name>
    <dbReference type="NCBI Taxonomy" id="158046"/>
    <lineage>
        <taxon>Eukaryota</taxon>
        <taxon>Fungi</taxon>
        <taxon>Dikarya</taxon>
        <taxon>Ascomycota</taxon>
        <taxon>Pezizomycotina</taxon>
        <taxon>Eurotiomycetes</taxon>
        <taxon>Chaetothyriomycetidae</taxon>
        <taxon>Phaeomoniellales</taxon>
        <taxon>Phaeomoniellaceae</taxon>
        <taxon>Phaeomoniella</taxon>
    </lineage>
</organism>
<dbReference type="InterPro" id="IPR007112">
    <property type="entry name" value="Expansin/allergen_DPBB_dom"/>
</dbReference>
<dbReference type="PROSITE" id="PS50842">
    <property type="entry name" value="EXPANSIN_EG45"/>
    <property type="match status" value="1"/>
</dbReference>
<evidence type="ECO:0000256" key="1">
    <source>
        <dbReference type="ARBA" id="ARBA00022729"/>
    </source>
</evidence>
<feature type="region of interest" description="Disordered" evidence="2">
    <location>
        <begin position="188"/>
        <end position="207"/>
    </location>
</feature>
<dbReference type="GO" id="GO:0050832">
    <property type="term" value="P:defense response to fungus"/>
    <property type="evidence" value="ECO:0007669"/>
    <property type="project" value="InterPro"/>
</dbReference>
<comment type="caution">
    <text evidence="5">The sequence shown here is derived from an EMBL/GenBank/DDBJ whole genome shotgun (WGS) entry which is preliminary data.</text>
</comment>
<feature type="signal peptide" evidence="3">
    <location>
        <begin position="1"/>
        <end position="21"/>
    </location>
</feature>
<dbReference type="PANTHER" id="PTHR31836:SF21">
    <property type="entry name" value="EXPANSIN-LIKE PROTEIN 7"/>
    <property type="match status" value="1"/>
</dbReference>
<accession>A0A0G2EH31</accession>
<keyword evidence="6" id="KW-1185">Reference proteome</keyword>
<dbReference type="CDD" id="cd22271">
    <property type="entry name" value="DPBB_EXP_N-like"/>
    <property type="match status" value="1"/>
</dbReference>
<dbReference type="NCBIfam" id="NF041144">
    <property type="entry name" value="expansin_EXLX1"/>
    <property type="match status" value="1"/>
</dbReference>
<sequence length="409" mass="41685">MKFNKSLLFSLGALAFGQAVAQEEDDTCPAGYTPVISFITVTQTPEPTSTIASDECPSGYTQVVSYITVTATPEVSTTAEVIATSTTEACPEESSPVVIWETVTSSITVTAETSTSSAPSTSSATTAEEPTTTIYLTSTTTSTVTVDESTVTAAATTYEPATTSTVSISALEAVKKAVAADTSSSSEVSSATSSAASSSSASSTSSAIGSVKSGEATYYGGNVSGGTCSFSTYTLPSGIYGTALSDSNWENSANCGACISVTGPSGNSITAMIVDQCSGCGTNHLDLFSDAFSALADQSLGVIDVTWQIVQCPITTPLELHNKEGVSAYWFSMQVVNANEPVASLEVSTDGGSTWTSATRQTYNFFEISSGTGTTTVDVRVTSSTGSVVTVEDVTISSGASTTASENFV</sequence>
<dbReference type="GO" id="GO:0042742">
    <property type="term" value="P:defense response to bacterium"/>
    <property type="evidence" value="ECO:0007669"/>
    <property type="project" value="InterPro"/>
</dbReference>
<evidence type="ECO:0000256" key="2">
    <source>
        <dbReference type="SAM" id="MobiDB-lite"/>
    </source>
</evidence>
<evidence type="ECO:0000313" key="6">
    <source>
        <dbReference type="Proteomes" id="UP000053317"/>
    </source>
</evidence>
<dbReference type="AlphaFoldDB" id="A0A0G2EH31"/>
<reference evidence="5 6" key="2">
    <citation type="submission" date="2015-05" db="EMBL/GenBank/DDBJ databases">
        <authorList>
            <person name="Morales-Cruz A."/>
            <person name="Amrine K.C."/>
            <person name="Cantu D."/>
        </authorList>
    </citation>
    <scope>NUCLEOTIDE SEQUENCE [LARGE SCALE GENOMIC DNA]</scope>
    <source>
        <strain evidence="5">UCRPC4</strain>
    </source>
</reference>
<reference evidence="5 6" key="1">
    <citation type="submission" date="2015-05" db="EMBL/GenBank/DDBJ databases">
        <title>Distinctive expansion of gene families associated with plant cell wall degradation and secondary metabolism in the genomes of grapevine trunk pathogens.</title>
        <authorList>
            <person name="Lawrence D.P."/>
            <person name="Travadon R."/>
            <person name="Rolshausen P.E."/>
            <person name="Baumgartner K."/>
        </authorList>
    </citation>
    <scope>NUCLEOTIDE SEQUENCE [LARGE SCALE GENOMIC DNA]</scope>
    <source>
        <strain evidence="5">UCRPC4</strain>
    </source>
</reference>
<name>A0A0G2EH31_PHACM</name>
<feature type="region of interest" description="Disordered" evidence="2">
    <location>
        <begin position="110"/>
        <end position="133"/>
    </location>
</feature>
<dbReference type="InterPro" id="IPR051477">
    <property type="entry name" value="Expansin_CellWall"/>
</dbReference>
<dbReference type="EMBL" id="LCWF01000082">
    <property type="protein sequence ID" value="KKY21734.1"/>
    <property type="molecule type" value="Genomic_DNA"/>
</dbReference>
<dbReference type="OrthoDB" id="406505at2759"/>
<feature type="chain" id="PRO_5002543421" evidence="3">
    <location>
        <begin position="22"/>
        <end position="409"/>
    </location>
</feature>
<dbReference type="Proteomes" id="UP000053317">
    <property type="component" value="Unassembled WGS sequence"/>
</dbReference>
<dbReference type="SUPFAM" id="SSF49590">
    <property type="entry name" value="PHL pollen allergen"/>
    <property type="match status" value="1"/>
</dbReference>
<dbReference type="Gene3D" id="2.60.40.760">
    <property type="entry name" value="Expansin, cellulose-binding-like domain"/>
    <property type="match status" value="1"/>
</dbReference>